<keyword evidence="5 7" id="KW-0012">Acyltransferase</keyword>
<evidence type="ECO:0000256" key="5">
    <source>
        <dbReference type="ARBA" id="ARBA00023315"/>
    </source>
</evidence>
<keyword evidence="2 7" id="KW-0808">Transferase</keyword>
<dbReference type="EMBL" id="BKAD01000001">
    <property type="protein sequence ID" value="GEP29057.1"/>
    <property type="molecule type" value="Genomic_DNA"/>
</dbReference>
<keyword evidence="3" id="KW-0444">Lipid biosynthesis</keyword>
<dbReference type="GO" id="GO:0006654">
    <property type="term" value="P:phosphatidic acid biosynthetic process"/>
    <property type="evidence" value="ECO:0007669"/>
    <property type="project" value="TreeGrafter"/>
</dbReference>
<dbReference type="Proteomes" id="UP000321337">
    <property type="component" value="Unassembled WGS sequence"/>
</dbReference>
<dbReference type="Pfam" id="PF01553">
    <property type="entry name" value="Acyltransferase"/>
    <property type="match status" value="1"/>
</dbReference>
<comment type="caution">
    <text evidence="7">The sequence shown here is derived from an EMBL/GenBank/DDBJ whole genome shotgun (WGS) entry which is preliminary data.</text>
</comment>
<dbReference type="AlphaFoldDB" id="A0A512L3K7"/>
<evidence type="ECO:0000256" key="1">
    <source>
        <dbReference type="ARBA" id="ARBA00005189"/>
    </source>
</evidence>
<dbReference type="InterPro" id="IPR002123">
    <property type="entry name" value="Plipid/glycerol_acylTrfase"/>
</dbReference>
<sequence length="266" mass="28410">MWGRVMLRVLRLGGVVVLVLVGLLILAGIFPWASRAARAALTMRWSRILLATLGIRLRVSGTAPEVADGGVMFAANHLSWLDPFLVLAHCPAHFVAKSEVRSWPVLGWLAAQSGTLFIERERRQDVARISTAFTRLLRAGENVGLFPESTTGDGTALNPFKPALLQAACAAGARLCPVAIRYVDQAGRAHPAPIWVGEMSFADSILRIAAARGIVAELTFCPCMAGAHQTRRALALQAETAIASVLSLSVPRIPPETPADPPGAMQ</sequence>
<organism evidence="7 8">
    <name type="scientific">Sulfuriferula plumbiphila</name>
    <dbReference type="NCBI Taxonomy" id="171865"/>
    <lineage>
        <taxon>Bacteria</taxon>
        <taxon>Pseudomonadati</taxon>
        <taxon>Pseudomonadota</taxon>
        <taxon>Betaproteobacteria</taxon>
        <taxon>Nitrosomonadales</taxon>
        <taxon>Sulfuricellaceae</taxon>
        <taxon>Sulfuriferula</taxon>
    </lineage>
</organism>
<comment type="pathway">
    <text evidence="1">Lipid metabolism.</text>
</comment>
<gene>
    <name evidence="7" type="ORF">TPL01_01950</name>
</gene>
<dbReference type="GO" id="GO:0003841">
    <property type="term" value="F:1-acylglycerol-3-phosphate O-acyltransferase activity"/>
    <property type="evidence" value="ECO:0007669"/>
    <property type="project" value="TreeGrafter"/>
</dbReference>
<dbReference type="PANTHER" id="PTHR10434">
    <property type="entry name" value="1-ACYL-SN-GLYCEROL-3-PHOSPHATE ACYLTRANSFERASE"/>
    <property type="match status" value="1"/>
</dbReference>
<evidence type="ECO:0000256" key="3">
    <source>
        <dbReference type="ARBA" id="ARBA00023209"/>
    </source>
</evidence>
<feature type="domain" description="Phospholipid/glycerol acyltransferase" evidence="6">
    <location>
        <begin position="71"/>
        <end position="183"/>
    </location>
</feature>
<evidence type="ECO:0000256" key="2">
    <source>
        <dbReference type="ARBA" id="ARBA00022679"/>
    </source>
</evidence>
<accession>A0A512L3K7</accession>
<keyword evidence="8" id="KW-1185">Reference proteome</keyword>
<protein>
    <submittedName>
        <fullName evidence="7">1-acyl-sn-glycerol-3-phosphate acyltransferase</fullName>
    </submittedName>
</protein>
<keyword evidence="4" id="KW-1208">Phospholipid metabolism</keyword>
<dbReference type="SMART" id="SM00563">
    <property type="entry name" value="PlsC"/>
    <property type="match status" value="1"/>
</dbReference>
<evidence type="ECO:0000313" key="8">
    <source>
        <dbReference type="Proteomes" id="UP000321337"/>
    </source>
</evidence>
<proteinExistence type="predicted"/>
<evidence type="ECO:0000256" key="4">
    <source>
        <dbReference type="ARBA" id="ARBA00023264"/>
    </source>
</evidence>
<evidence type="ECO:0000259" key="6">
    <source>
        <dbReference type="SMART" id="SM00563"/>
    </source>
</evidence>
<name>A0A512L3K7_9PROT</name>
<dbReference type="PANTHER" id="PTHR10434:SF59">
    <property type="entry name" value="1-ACYL-SN-GLYCEROL-3-PHOSPHATE ACYLTRANSFERASE"/>
    <property type="match status" value="1"/>
</dbReference>
<dbReference type="CDD" id="cd07989">
    <property type="entry name" value="LPLAT_AGPAT-like"/>
    <property type="match status" value="1"/>
</dbReference>
<keyword evidence="3" id="KW-0594">Phospholipid biosynthesis</keyword>
<keyword evidence="3" id="KW-0443">Lipid metabolism</keyword>
<dbReference type="SUPFAM" id="SSF69593">
    <property type="entry name" value="Glycerol-3-phosphate (1)-acyltransferase"/>
    <property type="match status" value="1"/>
</dbReference>
<reference evidence="7 8" key="1">
    <citation type="submission" date="2019-07" db="EMBL/GenBank/DDBJ databases">
        <title>Whole genome shotgun sequence of Thiobacillus plumbophilus NBRC 107929.</title>
        <authorList>
            <person name="Hosoyama A."/>
            <person name="Uohara A."/>
            <person name="Ohji S."/>
            <person name="Ichikawa N."/>
        </authorList>
    </citation>
    <scope>NUCLEOTIDE SEQUENCE [LARGE SCALE GENOMIC DNA]</scope>
    <source>
        <strain evidence="7 8">NBRC 107929</strain>
    </source>
</reference>
<evidence type="ECO:0000313" key="7">
    <source>
        <dbReference type="EMBL" id="GEP29057.1"/>
    </source>
</evidence>